<dbReference type="SUPFAM" id="SSF54211">
    <property type="entry name" value="Ribosomal protein S5 domain 2-like"/>
    <property type="match status" value="1"/>
</dbReference>
<dbReference type="EMBL" id="MGGM01000009">
    <property type="protein sequence ID" value="OGM29778.1"/>
    <property type="molecule type" value="Genomic_DNA"/>
</dbReference>
<dbReference type="PANTHER" id="PTHR10073:SF12">
    <property type="entry name" value="DNA MISMATCH REPAIR PROTEIN MLH1"/>
    <property type="match status" value="1"/>
</dbReference>
<dbReference type="GO" id="GO:0032300">
    <property type="term" value="C:mismatch repair complex"/>
    <property type="evidence" value="ECO:0007669"/>
    <property type="project" value="InterPro"/>
</dbReference>
<dbReference type="Gene3D" id="3.30.1540.20">
    <property type="entry name" value="MutL, C-terminal domain, dimerisation subdomain"/>
    <property type="match status" value="1"/>
</dbReference>
<keyword evidence="2 4" id="KW-0227">DNA damage</keyword>
<evidence type="ECO:0000313" key="8">
    <source>
        <dbReference type="Proteomes" id="UP000177263"/>
    </source>
</evidence>
<dbReference type="Pfam" id="PF13589">
    <property type="entry name" value="HATPase_c_3"/>
    <property type="match status" value="1"/>
</dbReference>
<dbReference type="SUPFAM" id="SSF55874">
    <property type="entry name" value="ATPase domain of HSP90 chaperone/DNA topoisomerase II/histidine kinase"/>
    <property type="match status" value="1"/>
</dbReference>
<dbReference type="Pfam" id="PF08676">
    <property type="entry name" value="MutL_C"/>
    <property type="match status" value="1"/>
</dbReference>
<keyword evidence="3 4" id="KW-0234">DNA repair</keyword>
<accession>A0A1F7YSX2</accession>
<organism evidence="7 8">
    <name type="scientific">Candidatus Woesebacteria bacterium RIFCSPHIGHO2_01_FULL_41_10</name>
    <dbReference type="NCBI Taxonomy" id="1802500"/>
    <lineage>
        <taxon>Bacteria</taxon>
        <taxon>Candidatus Woeseibacteriota</taxon>
    </lineage>
</organism>
<dbReference type="SMART" id="SM01340">
    <property type="entry name" value="DNA_mis_repair"/>
    <property type="match status" value="1"/>
</dbReference>
<dbReference type="HAMAP" id="MF_00149">
    <property type="entry name" value="DNA_mis_repair"/>
    <property type="match status" value="1"/>
</dbReference>
<gene>
    <name evidence="4" type="primary">mutL</name>
    <name evidence="7" type="ORF">A2801_00025</name>
</gene>
<name>A0A1F7YSX2_9BACT</name>
<dbReference type="GO" id="GO:0016887">
    <property type="term" value="F:ATP hydrolysis activity"/>
    <property type="evidence" value="ECO:0007669"/>
    <property type="project" value="InterPro"/>
</dbReference>
<dbReference type="PROSITE" id="PS00058">
    <property type="entry name" value="DNA_MISMATCH_REPAIR_1"/>
    <property type="match status" value="1"/>
</dbReference>
<dbReference type="InterPro" id="IPR014721">
    <property type="entry name" value="Ribsml_uS5_D2-typ_fold_subgr"/>
</dbReference>
<feature type="domain" description="MutL C-terminal dimerisation" evidence="5">
    <location>
        <begin position="371"/>
        <end position="515"/>
    </location>
</feature>
<dbReference type="InterPro" id="IPR020667">
    <property type="entry name" value="DNA_mismatch_repair_MutL"/>
</dbReference>
<evidence type="ECO:0000256" key="4">
    <source>
        <dbReference type="HAMAP-Rule" id="MF_00149"/>
    </source>
</evidence>
<dbReference type="InterPro" id="IPR014762">
    <property type="entry name" value="DNA_mismatch_repair_CS"/>
</dbReference>
<feature type="domain" description="DNA mismatch repair protein S5" evidence="6">
    <location>
        <begin position="211"/>
        <end position="329"/>
    </location>
</feature>
<evidence type="ECO:0000259" key="5">
    <source>
        <dbReference type="SMART" id="SM00853"/>
    </source>
</evidence>
<dbReference type="InterPro" id="IPR013507">
    <property type="entry name" value="DNA_mismatch_S5_2-like"/>
</dbReference>
<sequence>MRNRRIRKLPKSVISHIAAGQVVERPSSVVKELVENALDAASTKIEIELENGGIDTIIVSDNGSGIESQDLEIAWDSYTTSKIFSLEDFSRLTTHGFRGEALSSIANAARLKIVSRTEKARYGTELLVENGQQKYLRPAGSKRGTTVTVDKLFSSLPARKKFLRSPKIELGHILHVISGYALCYPNISFRVFHNSTLLLSTPLNQIQKARLTSVLGASLKSNLLVVKHQSKYIKINGFIGVPRTATTGTHYQYLFVNNRLVADLSIIKSLKKAYNTLIEPKRTPILILFLELPSDCVDANVHPRKEKVRFSNPVEVVKAVEDAVTKTLAKAGYISVKDRPSHREMNTELGTKLKLAVQTWKPSSISMKSTDVLQVKNVFLIIESSQGIAIYDQHAVHERILYEQIFNTYEESAKLKKISRLTNLLKVEIPITDRPHLEDAVKILSRLGFALKTSERTVKISAIPDMYSGRDVAQIILDLFEDLHAESEATLFDDITHRTLSYLACRSAVKAGDSLTKKQCKDLLHQLSGTKIAHSCPHGRPLLYEISHKELERMFHR</sequence>
<dbReference type="InterPro" id="IPR038973">
    <property type="entry name" value="MutL/Mlh/Pms-like"/>
</dbReference>
<dbReference type="NCBIfam" id="TIGR00585">
    <property type="entry name" value="mutl"/>
    <property type="match status" value="1"/>
</dbReference>
<dbReference type="PANTHER" id="PTHR10073">
    <property type="entry name" value="DNA MISMATCH REPAIR PROTEIN MLH, PMS, MUTL"/>
    <property type="match status" value="1"/>
</dbReference>
<proteinExistence type="inferred from homology"/>
<dbReference type="CDD" id="cd16926">
    <property type="entry name" value="HATPase_MutL-MLH-PMS-like"/>
    <property type="match status" value="1"/>
</dbReference>
<dbReference type="GO" id="GO:0030983">
    <property type="term" value="F:mismatched DNA binding"/>
    <property type="evidence" value="ECO:0007669"/>
    <property type="project" value="InterPro"/>
</dbReference>
<dbReference type="InterPro" id="IPR042121">
    <property type="entry name" value="MutL_C_regsub"/>
</dbReference>
<dbReference type="GO" id="GO:0140664">
    <property type="term" value="F:ATP-dependent DNA damage sensor activity"/>
    <property type="evidence" value="ECO:0007669"/>
    <property type="project" value="InterPro"/>
</dbReference>
<evidence type="ECO:0000259" key="6">
    <source>
        <dbReference type="SMART" id="SM01340"/>
    </source>
</evidence>
<protein>
    <recommendedName>
        <fullName evidence="4">DNA mismatch repair protein MutL</fullName>
    </recommendedName>
</protein>
<dbReference type="SMART" id="SM00853">
    <property type="entry name" value="MutL_C"/>
    <property type="match status" value="1"/>
</dbReference>
<dbReference type="STRING" id="1802500.A2801_00025"/>
<dbReference type="Gene3D" id="3.30.565.10">
    <property type="entry name" value="Histidine kinase-like ATPase, C-terminal domain"/>
    <property type="match status" value="1"/>
</dbReference>
<dbReference type="SUPFAM" id="SSF118116">
    <property type="entry name" value="DNA mismatch repair protein MutL"/>
    <property type="match status" value="1"/>
</dbReference>
<dbReference type="Gene3D" id="3.30.230.10">
    <property type="match status" value="1"/>
</dbReference>
<dbReference type="CDD" id="cd00782">
    <property type="entry name" value="MutL_Trans"/>
    <property type="match status" value="1"/>
</dbReference>
<dbReference type="InterPro" id="IPR042120">
    <property type="entry name" value="MutL_C_dimsub"/>
</dbReference>
<dbReference type="InterPro" id="IPR036890">
    <property type="entry name" value="HATPase_C_sf"/>
</dbReference>
<dbReference type="InterPro" id="IPR002099">
    <property type="entry name" value="MutL/Mlh/PMS"/>
</dbReference>
<evidence type="ECO:0000256" key="2">
    <source>
        <dbReference type="ARBA" id="ARBA00022763"/>
    </source>
</evidence>
<dbReference type="GO" id="GO:0006298">
    <property type="term" value="P:mismatch repair"/>
    <property type="evidence" value="ECO:0007669"/>
    <property type="project" value="UniProtKB-UniRule"/>
</dbReference>
<comment type="similarity">
    <text evidence="1 4">Belongs to the DNA mismatch repair MutL/HexB family.</text>
</comment>
<evidence type="ECO:0000256" key="1">
    <source>
        <dbReference type="ARBA" id="ARBA00006082"/>
    </source>
</evidence>
<dbReference type="Proteomes" id="UP000177263">
    <property type="component" value="Unassembled WGS sequence"/>
</dbReference>
<reference evidence="7 8" key="1">
    <citation type="journal article" date="2016" name="Nat. Commun.">
        <title>Thousands of microbial genomes shed light on interconnected biogeochemical processes in an aquifer system.</title>
        <authorList>
            <person name="Anantharaman K."/>
            <person name="Brown C.T."/>
            <person name="Hug L.A."/>
            <person name="Sharon I."/>
            <person name="Castelle C.J."/>
            <person name="Probst A.J."/>
            <person name="Thomas B.C."/>
            <person name="Singh A."/>
            <person name="Wilkins M.J."/>
            <person name="Karaoz U."/>
            <person name="Brodie E.L."/>
            <person name="Williams K.H."/>
            <person name="Hubbard S.S."/>
            <person name="Banfield J.F."/>
        </authorList>
    </citation>
    <scope>NUCLEOTIDE SEQUENCE [LARGE SCALE GENOMIC DNA]</scope>
</reference>
<dbReference type="AlphaFoldDB" id="A0A1F7YSX2"/>
<dbReference type="FunFam" id="3.30.565.10:FF:000003">
    <property type="entry name" value="DNA mismatch repair endonuclease MutL"/>
    <property type="match status" value="1"/>
</dbReference>
<evidence type="ECO:0000256" key="3">
    <source>
        <dbReference type="ARBA" id="ARBA00023204"/>
    </source>
</evidence>
<dbReference type="Pfam" id="PF01119">
    <property type="entry name" value="DNA_mis_repair"/>
    <property type="match status" value="1"/>
</dbReference>
<dbReference type="InterPro" id="IPR037198">
    <property type="entry name" value="MutL_C_sf"/>
</dbReference>
<comment type="function">
    <text evidence="4">This protein is involved in the repair of mismatches in DNA. It is required for dam-dependent methyl-directed DNA mismatch repair. May act as a 'molecular matchmaker', a protein that promotes the formation of a stable complex between two or more DNA-binding proteins in an ATP-dependent manner without itself being part of a final effector complex.</text>
</comment>
<dbReference type="GO" id="GO:0005524">
    <property type="term" value="F:ATP binding"/>
    <property type="evidence" value="ECO:0007669"/>
    <property type="project" value="InterPro"/>
</dbReference>
<evidence type="ECO:0000313" key="7">
    <source>
        <dbReference type="EMBL" id="OGM29778.1"/>
    </source>
</evidence>
<dbReference type="InterPro" id="IPR020568">
    <property type="entry name" value="Ribosomal_Su5_D2-typ_SF"/>
</dbReference>
<dbReference type="InterPro" id="IPR014790">
    <property type="entry name" value="MutL_C"/>
</dbReference>
<dbReference type="Gene3D" id="3.30.1370.100">
    <property type="entry name" value="MutL, C-terminal domain, regulatory subdomain"/>
    <property type="match status" value="1"/>
</dbReference>
<comment type="caution">
    <text evidence="7">The sequence shown here is derived from an EMBL/GenBank/DDBJ whole genome shotgun (WGS) entry which is preliminary data.</text>
</comment>